<evidence type="ECO:0000313" key="3">
    <source>
        <dbReference type="Proteomes" id="UP001491310"/>
    </source>
</evidence>
<comment type="caution">
    <text evidence="2">The sequence shown here is derived from an EMBL/GenBank/DDBJ whole genome shotgun (WGS) entry which is preliminary data.</text>
</comment>
<organism evidence="2 3">
    <name type="scientific">Coccomyxa subellipsoidea</name>
    <dbReference type="NCBI Taxonomy" id="248742"/>
    <lineage>
        <taxon>Eukaryota</taxon>
        <taxon>Viridiplantae</taxon>
        <taxon>Chlorophyta</taxon>
        <taxon>core chlorophytes</taxon>
        <taxon>Trebouxiophyceae</taxon>
        <taxon>Trebouxiophyceae incertae sedis</taxon>
        <taxon>Coccomyxaceae</taxon>
        <taxon>Coccomyxa</taxon>
    </lineage>
</organism>
<feature type="region of interest" description="Disordered" evidence="1">
    <location>
        <begin position="256"/>
        <end position="295"/>
    </location>
</feature>
<evidence type="ECO:0000313" key="2">
    <source>
        <dbReference type="EMBL" id="KAK9916432.1"/>
    </source>
</evidence>
<sequence>MIVIQHDYQSLLVGFRGIVEGSLRHPSSAQVSVTAQELRAEAGGWQIHELQLPGQCMRRSLLWAGQDSKQAVSGSAQPLVCILLGCRCSAVEAEGHALLELQYSPQAGWRAEELAQSAAVRPTAICQQGPRLTGVSTVAVDQSGLGIFIDGQAGWLAKGEVHRSAAAFLDSGASAGAPDIVKGMRRPAFLLPHAVAAPGKEEVEAAEGMRAVLGALRRRLEGGCQAVQDAEQLAARKAALLRTSLQLLHTHCSRTFQASHSTPIQPAASTLAASDQRSGKGELRPAHGSSQPAAAADGVTKAPVLVCEELSATLEGGRCAVRAQLRDRAPLGVIAVVPLWDSTSAGRSAHSGASNSGSGLVAIPAQNGYHMQHMAGEQRSAVRLCLEADKGSVGDVPKLLETALGLRLEWLTSHGARLSAVDSSTGAE</sequence>
<dbReference type="EMBL" id="JALJOT010000003">
    <property type="protein sequence ID" value="KAK9916432.1"/>
    <property type="molecule type" value="Genomic_DNA"/>
</dbReference>
<gene>
    <name evidence="2" type="ORF">WJX75_002505</name>
</gene>
<feature type="compositionally biased region" description="Polar residues" evidence="1">
    <location>
        <begin position="256"/>
        <end position="276"/>
    </location>
</feature>
<accession>A0ABR2YX55</accession>
<dbReference type="Proteomes" id="UP001491310">
    <property type="component" value="Unassembled WGS sequence"/>
</dbReference>
<proteinExistence type="predicted"/>
<keyword evidence="3" id="KW-1185">Reference proteome</keyword>
<reference evidence="2 3" key="1">
    <citation type="journal article" date="2024" name="Nat. Commun.">
        <title>Phylogenomics reveals the evolutionary origins of lichenization in chlorophyte algae.</title>
        <authorList>
            <person name="Puginier C."/>
            <person name="Libourel C."/>
            <person name="Otte J."/>
            <person name="Skaloud P."/>
            <person name="Haon M."/>
            <person name="Grisel S."/>
            <person name="Petersen M."/>
            <person name="Berrin J.G."/>
            <person name="Delaux P.M."/>
            <person name="Dal Grande F."/>
            <person name="Keller J."/>
        </authorList>
    </citation>
    <scope>NUCLEOTIDE SEQUENCE [LARGE SCALE GENOMIC DNA]</scope>
    <source>
        <strain evidence="2 3">SAG 216-7</strain>
    </source>
</reference>
<protein>
    <submittedName>
        <fullName evidence="2">Uncharacterized protein</fullName>
    </submittedName>
</protein>
<name>A0ABR2YX55_9CHLO</name>
<evidence type="ECO:0000256" key="1">
    <source>
        <dbReference type="SAM" id="MobiDB-lite"/>
    </source>
</evidence>